<dbReference type="InterPro" id="IPR026173">
    <property type="entry name" value="SPAG17"/>
</dbReference>
<dbReference type="Proteomes" id="UP001431783">
    <property type="component" value="Unassembled WGS sequence"/>
</dbReference>
<protein>
    <submittedName>
        <fullName evidence="2">Uncharacterized protein</fullName>
    </submittedName>
</protein>
<comment type="caution">
    <text evidence="2">The sequence shown here is derived from an EMBL/GenBank/DDBJ whole genome shotgun (WGS) entry which is preliminary data.</text>
</comment>
<organism evidence="2 3">
    <name type="scientific">Henosepilachna vigintioctopunctata</name>
    <dbReference type="NCBI Taxonomy" id="420089"/>
    <lineage>
        <taxon>Eukaryota</taxon>
        <taxon>Metazoa</taxon>
        <taxon>Ecdysozoa</taxon>
        <taxon>Arthropoda</taxon>
        <taxon>Hexapoda</taxon>
        <taxon>Insecta</taxon>
        <taxon>Pterygota</taxon>
        <taxon>Neoptera</taxon>
        <taxon>Endopterygota</taxon>
        <taxon>Coleoptera</taxon>
        <taxon>Polyphaga</taxon>
        <taxon>Cucujiformia</taxon>
        <taxon>Coccinelloidea</taxon>
        <taxon>Coccinellidae</taxon>
        <taxon>Epilachninae</taxon>
        <taxon>Epilachnini</taxon>
        <taxon>Henosepilachna</taxon>
    </lineage>
</organism>
<dbReference type="GO" id="GO:0003351">
    <property type="term" value="P:epithelial cilium movement involved in extracellular fluid movement"/>
    <property type="evidence" value="ECO:0007669"/>
    <property type="project" value="TreeGrafter"/>
</dbReference>
<dbReference type="GO" id="GO:1904158">
    <property type="term" value="P:axonemal central apparatus assembly"/>
    <property type="evidence" value="ECO:0007669"/>
    <property type="project" value="TreeGrafter"/>
</dbReference>
<reference evidence="2 3" key="1">
    <citation type="submission" date="2023-03" db="EMBL/GenBank/DDBJ databases">
        <title>Genome insight into feeding habits of ladybird beetles.</title>
        <authorList>
            <person name="Li H.-S."/>
            <person name="Huang Y.-H."/>
            <person name="Pang H."/>
        </authorList>
    </citation>
    <scope>NUCLEOTIDE SEQUENCE [LARGE SCALE GENOMIC DNA]</scope>
    <source>
        <strain evidence="2">SYSU_2023b</strain>
        <tissue evidence="2">Whole body</tissue>
    </source>
</reference>
<feature type="region of interest" description="Disordered" evidence="1">
    <location>
        <begin position="157"/>
        <end position="183"/>
    </location>
</feature>
<feature type="compositionally biased region" description="Basic residues" evidence="1">
    <location>
        <begin position="172"/>
        <end position="183"/>
    </location>
</feature>
<proteinExistence type="predicted"/>
<gene>
    <name evidence="2" type="ORF">WA026_012113</name>
</gene>
<sequence length="1547" mass="178578">MLSIEDVNSLDVFNPSTEFKSLGLSKFCVKKHFEIGLVNTLTPEDEPFLNKLISLNKIKEDITHVTFIDSSDVMNFIKTSAGSKDSVFPPFLLEELKNFSKYHENPHLDSFALINQACSIKFKLIQAMYEQFSNEVREKRRQELLGKELAALADKRPIGSREKRSRSNMGSRSKHSTATSKKKSIHEIDCTEIGLTENDLIVDDILKDQVYFYIIKGYNDIKLVKELAKMHVEISFIIQISERTPHDQNSLKQFWKDIDTVRSYPCDFLKNIALMKYQPPPHDCIVRSPESNLKDIVDIVKSLIDLKRLHFNYVKDLLLIDTKLPEIFNVFPLYESLMDRYPPETLTIPLIIDGMLEELQFKSIKNAVYTKKLTRPHPRKKNSCPFDIFSKVRRPNGIKKVNDATYFKVYENDNLNLTFNSYKVGSEYMKSSLRVLKLQVPVQLAQRCEFNTSIDDYLPHAHEVCIPSVNQAVLTNDQTDHLINLLYLKNSILRKSTPVDMDGNEFTRNLIIHNSRKFVEDALPKYVSEKTGKFSETFIGMNREFNVYQSIRPLSLHWGEVLKPELLLQYLLDSQLKYLCSDYVVCDLTNTLMVRFHNDVDTFGLHTTVWKEYLRSPVGLADFCKFVLMEDYEWLKKHIPYSQITYVDIVRRLEKQTPVRLADDVSNNAYKHLLTPEIQYSSSDIRKYNQCACFEDDVSNSSKDERGLYSQRALSSNLHEILHDLDEYTKTVDFADHCRREPSQPFSFPAYGMGSTKFNITGHTTTFISMDNVILTVDTSRLCTEISNLNLKLLSDDNLFVLHTNQKNFNFHFILADGTIVVFAKPKEEECSGKTDTNSSPYPSTKNLIYDELSAASRPSATSRQEQEQEEQMIISMDFNHYSSLELYPVVGNIIRESPEELYRKDVEKEMDILQRLQTNTNCIKVARRGSFEHLEQIVTENAIPISSVVRRIINNPEKDRLCSMPKRKCVILGDVPPKKLNSSFDYAITVPNGLTVKVLPSENTPNSYIVKQSYQYAVGPENVEEEKYRIFTNDGNIIIRKVDGTMRILTSSGKEVRFDKISNTSGEEVHCKSHKKLDEDLVRKLLTRLMSNHPDQEESDFYPSRRAHLRSKSKSVSNCPKLIEMSKIPFSAISVVTLDGNRITLKDKKLSKISYSRLMSEINFLTEERQLKREDGFTSTTDRDGSHHVYFPDGTSIRTTVFIEDEIVRVNEKDKMGWVVITTVFSYEHAFYKPVYFDNVNDNIKIRLNEHQSLEVTEKGARLDMKNSAWDIKTDVISFTKTCERCDSHYNCEICIEPLYQNKKLDQEANFVTAKDSYDKTFKADYSGNCKVIPSTIKGAFNKNGCNHAVMTDHQKIYCIKKDLSGMLLWNDRKMTSLIRSTRENQTVHHNIDSKNTLLLVTITKNMSTKFSERFLGKVIREFEMIEEMLPVNRPVLYQVTRKLYSLIEVGQIDDLVKCLQNVFKEEEEQELSESKSVVEFLQHYTDRSRSSLISASEEESKTPLATISVHEKIMALGKQFREAKKIMQAPLPNYFHSSLCTYVPP</sequence>
<accession>A0AAW1V6M6</accession>
<dbReference type="EMBL" id="JARQZJ010000126">
    <property type="protein sequence ID" value="KAK9890768.1"/>
    <property type="molecule type" value="Genomic_DNA"/>
</dbReference>
<keyword evidence="3" id="KW-1185">Reference proteome</keyword>
<evidence type="ECO:0000256" key="1">
    <source>
        <dbReference type="SAM" id="MobiDB-lite"/>
    </source>
</evidence>
<evidence type="ECO:0000313" key="2">
    <source>
        <dbReference type="EMBL" id="KAK9890768.1"/>
    </source>
</evidence>
<dbReference type="PANTHER" id="PTHR21963">
    <property type="entry name" value="PF6"/>
    <property type="match status" value="1"/>
</dbReference>
<dbReference type="GO" id="GO:1990716">
    <property type="term" value="C:axonemal central apparatus"/>
    <property type="evidence" value="ECO:0007669"/>
    <property type="project" value="TreeGrafter"/>
</dbReference>
<dbReference type="PANTHER" id="PTHR21963:SF1">
    <property type="entry name" value="SPERM-ASSOCIATED ANTIGEN 17"/>
    <property type="match status" value="1"/>
</dbReference>
<dbReference type="GO" id="GO:0005576">
    <property type="term" value="C:extracellular region"/>
    <property type="evidence" value="ECO:0007669"/>
    <property type="project" value="GOC"/>
</dbReference>
<name>A0AAW1V6M6_9CUCU</name>
<evidence type="ECO:0000313" key="3">
    <source>
        <dbReference type="Proteomes" id="UP001431783"/>
    </source>
</evidence>